<dbReference type="EMBL" id="MLFT02000009">
    <property type="protein sequence ID" value="PHT38956.1"/>
    <property type="molecule type" value="Genomic_DNA"/>
</dbReference>
<keyword evidence="5" id="KW-1185">Reference proteome</keyword>
<dbReference type="SMART" id="SM00915">
    <property type="entry name" value="Jacalin"/>
    <property type="match status" value="1"/>
</dbReference>
<proteinExistence type="inferred from homology"/>
<dbReference type="PANTHER" id="PTHR47293:SF60">
    <property type="entry name" value="INACTIVE PROTEIN RESTRICTED TEV MOVEMENT 1-LIKE"/>
    <property type="match status" value="1"/>
</dbReference>
<evidence type="ECO:0000256" key="1">
    <source>
        <dbReference type="ARBA" id="ARBA00006568"/>
    </source>
</evidence>
<dbReference type="Proteomes" id="UP000224567">
    <property type="component" value="Unassembled WGS sequence"/>
</dbReference>
<evidence type="ECO:0000259" key="3">
    <source>
        <dbReference type="PROSITE" id="PS51752"/>
    </source>
</evidence>
<dbReference type="GO" id="GO:0030246">
    <property type="term" value="F:carbohydrate binding"/>
    <property type="evidence" value="ECO:0007669"/>
    <property type="project" value="UniProtKB-KW"/>
</dbReference>
<dbReference type="Gene3D" id="2.100.10.30">
    <property type="entry name" value="Jacalin-like lectin domain"/>
    <property type="match status" value="1"/>
</dbReference>
<evidence type="ECO:0000256" key="2">
    <source>
        <dbReference type="ARBA" id="ARBA00022734"/>
    </source>
</evidence>
<dbReference type="PANTHER" id="PTHR47293">
    <property type="entry name" value="JACALIN-RELATED LECTIN 3"/>
    <property type="match status" value="1"/>
</dbReference>
<protein>
    <recommendedName>
        <fullName evidence="3">Jacalin-type lectin domain-containing protein</fullName>
    </recommendedName>
</protein>
<comment type="similarity">
    <text evidence="1">Belongs to the jacalin lectin family.</text>
</comment>
<keyword evidence="2" id="KW-0430">Lectin</keyword>
<evidence type="ECO:0000313" key="4">
    <source>
        <dbReference type="EMBL" id="PHT38956.1"/>
    </source>
</evidence>
<dbReference type="Pfam" id="PF01419">
    <property type="entry name" value="Jacalin"/>
    <property type="match status" value="1"/>
</dbReference>
<name>A0A2G2W150_CAPBA</name>
<dbReference type="AlphaFoldDB" id="A0A2G2W150"/>
<organism evidence="4 5">
    <name type="scientific">Capsicum baccatum</name>
    <name type="common">Peruvian pepper</name>
    <dbReference type="NCBI Taxonomy" id="33114"/>
    <lineage>
        <taxon>Eukaryota</taxon>
        <taxon>Viridiplantae</taxon>
        <taxon>Streptophyta</taxon>
        <taxon>Embryophyta</taxon>
        <taxon>Tracheophyta</taxon>
        <taxon>Spermatophyta</taxon>
        <taxon>Magnoliopsida</taxon>
        <taxon>eudicotyledons</taxon>
        <taxon>Gunneridae</taxon>
        <taxon>Pentapetalae</taxon>
        <taxon>asterids</taxon>
        <taxon>lamiids</taxon>
        <taxon>Solanales</taxon>
        <taxon>Solanaceae</taxon>
        <taxon>Solanoideae</taxon>
        <taxon>Capsiceae</taxon>
        <taxon>Capsicum</taxon>
    </lineage>
</organism>
<comment type="caution">
    <text evidence="4">The sequence shown here is derived from an EMBL/GenBank/DDBJ whole genome shotgun (WGS) entry which is preliminary data.</text>
</comment>
<accession>A0A2G2W150</accession>
<sequence length="177" mass="19613">MNMVKVGPAGGSGGTIWDEKGRDQVAGIVVTYNEYAVHALQFLFYENGNLVLSNKHGDHRCENFRAVLFDYSSEFITSISGCFRTSYDFTKLKCISFGTNKGSYGPFGSTATSNVDTDFNFQLGNHRLFGGFHGSKTEYGVESIGIYVKPIMKDPQVKDEKDLLPPIYEDQLESSST</sequence>
<feature type="domain" description="Jacalin-type lectin" evidence="3">
    <location>
        <begin position="3"/>
        <end position="150"/>
    </location>
</feature>
<dbReference type="PROSITE" id="PS51752">
    <property type="entry name" value="JACALIN_LECTIN"/>
    <property type="match status" value="1"/>
</dbReference>
<dbReference type="InterPro" id="IPR001229">
    <property type="entry name" value="Jacalin-like_lectin_dom"/>
</dbReference>
<dbReference type="InterPro" id="IPR036404">
    <property type="entry name" value="Jacalin-like_lectin_dom_sf"/>
</dbReference>
<gene>
    <name evidence="4" type="ORF">CQW23_22529</name>
</gene>
<evidence type="ECO:0000313" key="5">
    <source>
        <dbReference type="Proteomes" id="UP000224567"/>
    </source>
</evidence>
<dbReference type="OrthoDB" id="581739at2759"/>
<reference evidence="5" key="2">
    <citation type="journal article" date="2017" name="J. Anim. Genet.">
        <title>Multiple reference genome sequences of hot pepper reveal the massive evolution of plant disease resistance genes by retroduplication.</title>
        <authorList>
            <person name="Kim S."/>
            <person name="Park J."/>
            <person name="Yeom S.-I."/>
            <person name="Kim Y.-M."/>
            <person name="Seo E."/>
            <person name="Kim K.-T."/>
            <person name="Kim M.-S."/>
            <person name="Lee J.M."/>
            <person name="Cheong K."/>
            <person name="Shin H.-S."/>
            <person name="Kim S.-B."/>
            <person name="Han K."/>
            <person name="Lee J."/>
            <person name="Park M."/>
            <person name="Lee H.-A."/>
            <person name="Lee H.-Y."/>
            <person name="Lee Y."/>
            <person name="Oh S."/>
            <person name="Lee J.H."/>
            <person name="Choi E."/>
            <person name="Choi E."/>
            <person name="Lee S.E."/>
            <person name="Jeon J."/>
            <person name="Kim H."/>
            <person name="Choi G."/>
            <person name="Song H."/>
            <person name="Lee J."/>
            <person name="Lee S.-C."/>
            <person name="Kwon J.-K."/>
            <person name="Lee H.-Y."/>
            <person name="Koo N."/>
            <person name="Hong Y."/>
            <person name="Kim R.W."/>
            <person name="Kang W.-H."/>
            <person name="Huh J.H."/>
            <person name="Kang B.-C."/>
            <person name="Yang T.-J."/>
            <person name="Lee Y.-H."/>
            <person name="Bennetzen J.L."/>
            <person name="Choi D."/>
        </authorList>
    </citation>
    <scope>NUCLEOTIDE SEQUENCE [LARGE SCALE GENOMIC DNA]</scope>
    <source>
        <strain evidence="5">cv. PBC81</strain>
    </source>
</reference>
<reference evidence="4 5" key="1">
    <citation type="journal article" date="2017" name="Genome Biol.">
        <title>New reference genome sequences of hot pepper reveal the massive evolution of plant disease-resistance genes by retroduplication.</title>
        <authorList>
            <person name="Kim S."/>
            <person name="Park J."/>
            <person name="Yeom S.I."/>
            <person name="Kim Y.M."/>
            <person name="Seo E."/>
            <person name="Kim K.T."/>
            <person name="Kim M.S."/>
            <person name="Lee J.M."/>
            <person name="Cheong K."/>
            <person name="Shin H.S."/>
            <person name="Kim S.B."/>
            <person name="Han K."/>
            <person name="Lee J."/>
            <person name="Park M."/>
            <person name="Lee H.A."/>
            <person name="Lee H.Y."/>
            <person name="Lee Y."/>
            <person name="Oh S."/>
            <person name="Lee J.H."/>
            <person name="Choi E."/>
            <person name="Choi E."/>
            <person name="Lee S.E."/>
            <person name="Jeon J."/>
            <person name="Kim H."/>
            <person name="Choi G."/>
            <person name="Song H."/>
            <person name="Lee J."/>
            <person name="Lee S.C."/>
            <person name="Kwon J.K."/>
            <person name="Lee H.Y."/>
            <person name="Koo N."/>
            <person name="Hong Y."/>
            <person name="Kim R.W."/>
            <person name="Kang W.H."/>
            <person name="Huh J.H."/>
            <person name="Kang B.C."/>
            <person name="Yang T.J."/>
            <person name="Lee Y.H."/>
            <person name="Bennetzen J.L."/>
            <person name="Choi D."/>
        </authorList>
    </citation>
    <scope>NUCLEOTIDE SEQUENCE [LARGE SCALE GENOMIC DNA]</scope>
    <source>
        <strain evidence="5">cv. PBC81</strain>
    </source>
</reference>
<dbReference type="STRING" id="33114.A0A2G2W150"/>
<dbReference type="SUPFAM" id="SSF51101">
    <property type="entry name" value="Mannose-binding lectins"/>
    <property type="match status" value="1"/>
</dbReference>